<evidence type="ECO:0000256" key="7">
    <source>
        <dbReference type="ARBA" id="ARBA00023136"/>
    </source>
</evidence>
<feature type="transmembrane region" description="Helical" evidence="9">
    <location>
        <begin position="519"/>
        <end position="542"/>
    </location>
</feature>
<feature type="transmembrane region" description="Helical" evidence="9">
    <location>
        <begin position="152"/>
        <end position="175"/>
    </location>
</feature>
<dbReference type="PANTHER" id="PTHR33908">
    <property type="entry name" value="MANNOSYLTRANSFERASE YKCB-RELATED"/>
    <property type="match status" value="1"/>
</dbReference>
<evidence type="ECO:0000256" key="1">
    <source>
        <dbReference type="ARBA" id="ARBA00004651"/>
    </source>
</evidence>
<feature type="domain" description="Glycosyltransferase RgtA/B/C/D-like" evidence="10">
    <location>
        <begin position="137"/>
        <end position="293"/>
    </location>
</feature>
<dbReference type="InterPro" id="IPR038731">
    <property type="entry name" value="RgtA/B/C-like"/>
</dbReference>
<accession>A0AAE3YGC0</accession>
<feature type="transmembrane region" description="Helical" evidence="9">
    <location>
        <begin position="405"/>
        <end position="423"/>
    </location>
</feature>
<evidence type="ECO:0000313" key="13">
    <source>
        <dbReference type="Proteomes" id="UP001247307"/>
    </source>
</evidence>
<dbReference type="RefSeq" id="WP_309852705.1">
    <property type="nucleotide sequence ID" value="NZ_BAAAIU010000004.1"/>
</dbReference>
<keyword evidence="7 9" id="KW-0472">Membrane</keyword>
<evidence type="ECO:0000256" key="2">
    <source>
        <dbReference type="ARBA" id="ARBA00022475"/>
    </source>
</evidence>
<dbReference type="Pfam" id="PF13231">
    <property type="entry name" value="PMT_2"/>
    <property type="match status" value="1"/>
</dbReference>
<feature type="domain" description="Putative mannosyltransferase YkcA/B-like C-terminal" evidence="11">
    <location>
        <begin position="625"/>
        <end position="715"/>
    </location>
</feature>
<feature type="compositionally biased region" description="Gly residues" evidence="8">
    <location>
        <begin position="565"/>
        <end position="585"/>
    </location>
</feature>
<evidence type="ECO:0000256" key="3">
    <source>
        <dbReference type="ARBA" id="ARBA00022676"/>
    </source>
</evidence>
<feature type="transmembrane region" description="Helical" evidence="9">
    <location>
        <begin position="429"/>
        <end position="451"/>
    </location>
</feature>
<dbReference type="GO" id="GO:0009103">
    <property type="term" value="P:lipopolysaccharide biosynthetic process"/>
    <property type="evidence" value="ECO:0007669"/>
    <property type="project" value="UniProtKB-ARBA"/>
</dbReference>
<dbReference type="EMBL" id="JAVDUI010000001">
    <property type="protein sequence ID" value="MDR6892919.1"/>
    <property type="molecule type" value="Genomic_DNA"/>
</dbReference>
<dbReference type="InterPro" id="IPR056785">
    <property type="entry name" value="YkcA/B-like_C"/>
</dbReference>
<dbReference type="Proteomes" id="UP001247307">
    <property type="component" value="Unassembled WGS sequence"/>
</dbReference>
<evidence type="ECO:0000256" key="8">
    <source>
        <dbReference type="SAM" id="MobiDB-lite"/>
    </source>
</evidence>
<evidence type="ECO:0000259" key="10">
    <source>
        <dbReference type="Pfam" id="PF13231"/>
    </source>
</evidence>
<name>A0AAE3YGC0_9MICC</name>
<evidence type="ECO:0000256" key="9">
    <source>
        <dbReference type="SAM" id="Phobius"/>
    </source>
</evidence>
<keyword evidence="5 9" id="KW-0812">Transmembrane</keyword>
<feature type="transmembrane region" description="Helical" evidence="9">
    <location>
        <begin position="187"/>
        <end position="206"/>
    </location>
</feature>
<feature type="compositionally biased region" description="Low complexity" evidence="8">
    <location>
        <begin position="38"/>
        <end position="48"/>
    </location>
</feature>
<evidence type="ECO:0000313" key="12">
    <source>
        <dbReference type="EMBL" id="MDR6892919.1"/>
    </source>
</evidence>
<feature type="transmembrane region" description="Helical" evidence="9">
    <location>
        <begin position="281"/>
        <end position="301"/>
    </location>
</feature>
<dbReference type="GO" id="GO:0010041">
    <property type="term" value="P:response to iron(III) ion"/>
    <property type="evidence" value="ECO:0007669"/>
    <property type="project" value="TreeGrafter"/>
</dbReference>
<gene>
    <name evidence="12" type="ORF">J2S35_001859</name>
</gene>
<feature type="transmembrane region" description="Helical" evidence="9">
    <location>
        <begin position="490"/>
        <end position="507"/>
    </location>
</feature>
<feature type="compositionally biased region" description="Low complexity" evidence="8">
    <location>
        <begin position="553"/>
        <end position="564"/>
    </location>
</feature>
<comment type="subcellular location">
    <subcellularLocation>
        <location evidence="1">Cell membrane</location>
        <topology evidence="1">Multi-pass membrane protein</topology>
    </subcellularLocation>
</comment>
<dbReference type="GO" id="GO:0005886">
    <property type="term" value="C:plasma membrane"/>
    <property type="evidence" value="ECO:0007669"/>
    <property type="project" value="UniProtKB-SubCell"/>
</dbReference>
<feature type="transmembrane region" description="Helical" evidence="9">
    <location>
        <begin position="259"/>
        <end position="274"/>
    </location>
</feature>
<keyword evidence="13" id="KW-1185">Reference proteome</keyword>
<feature type="transmembrane region" description="Helical" evidence="9">
    <location>
        <begin position="458"/>
        <end position="478"/>
    </location>
</feature>
<sequence length="730" mass="74288">MNRSSQTAVLDRPTQPDPPTTILDTPRSESGARRASRRAALGSSRATAPTEGTRGPTGRSRAARIAPTAAPALAPVSRRAKLAEAALLAVTALLYFWNLTNSGYGNTFYAAAVRAGSENWVSLLFGSLDANNGITVDKPPASLWIPSLLGQVFGFSSWTVLAPQAAMGVAAVWILSRAVRRTNGPVAGILAGAALAATPVATMMFRFNNPDALLTLLLTAAAYAVIRATSTASRRWLYVAGLVLGFAFLTKMLQGFLTIPPLALGYLWAAPVSLRRRVTDLWAAVVGLITAPAVYLTIFQLTPTSVRPYMAGSENNSFWELTLGYNGLGRIFGGSGNGGGNGGGGGGGGAMGANTGFGGSTGLGRMFNAAFGTEISWLLPGALLLLVAGLWFTRRQPRTDSTRSALVIWGGWLVVTALVFSFMEGTIHPYYAVALAPAIAAIVGIGAWELYRGRDAFLARWALALFVLVTSTWSFVLLHQDASWLPWLKWLVLAAGMVSAAGLALGLDRPQAEGTVRRGMAALLLVTGLIGLFGGTAAYSAVTATVGHHGSIPTSGPSASASDAGPGGGQSTAGAAGAGAQGSAGTGAAAPTQGGATTGPQGSTGTATSGAGSTSSSALHQALAATHTKYSAATVGATTASDLMIGSDTEVLDIGGWMGSDPYPTLAQFQAMVKNGDITYFIVGQGGGAGGPGGGNDGTGQASSSSAITAWVTANYTATTVGGQTVYKLT</sequence>
<comment type="caution">
    <text evidence="12">The sequence shown here is derived from an EMBL/GenBank/DDBJ whole genome shotgun (WGS) entry which is preliminary data.</text>
</comment>
<dbReference type="GO" id="GO:0016763">
    <property type="term" value="F:pentosyltransferase activity"/>
    <property type="evidence" value="ECO:0007669"/>
    <property type="project" value="TreeGrafter"/>
</dbReference>
<feature type="compositionally biased region" description="Low complexity" evidence="8">
    <location>
        <begin position="586"/>
        <end position="614"/>
    </location>
</feature>
<feature type="region of interest" description="Disordered" evidence="8">
    <location>
        <begin position="1"/>
        <end position="63"/>
    </location>
</feature>
<dbReference type="InterPro" id="IPR050297">
    <property type="entry name" value="LipidA_mod_glycosyltrf_83"/>
</dbReference>
<keyword evidence="4 12" id="KW-0808">Transferase</keyword>
<keyword evidence="3" id="KW-0328">Glycosyltransferase</keyword>
<dbReference type="Pfam" id="PF24878">
    <property type="entry name" value="YkcB_C"/>
    <property type="match status" value="1"/>
</dbReference>
<feature type="transmembrane region" description="Helical" evidence="9">
    <location>
        <begin position="82"/>
        <end position="99"/>
    </location>
</feature>
<feature type="region of interest" description="Disordered" evidence="8">
    <location>
        <begin position="550"/>
        <end position="614"/>
    </location>
</feature>
<reference evidence="12" key="1">
    <citation type="submission" date="2023-07" db="EMBL/GenBank/DDBJ databases">
        <title>Sequencing the genomes of 1000 actinobacteria strains.</title>
        <authorList>
            <person name="Klenk H.-P."/>
        </authorList>
    </citation>
    <scope>NUCLEOTIDE SEQUENCE</scope>
    <source>
        <strain evidence="12">DSM 13988</strain>
    </source>
</reference>
<proteinExistence type="predicted"/>
<dbReference type="PANTHER" id="PTHR33908:SF3">
    <property type="entry name" value="UNDECAPRENYL PHOSPHATE-ALPHA-4-AMINO-4-DEOXY-L-ARABINOSE ARABINOSYL TRANSFERASE"/>
    <property type="match status" value="1"/>
</dbReference>
<organism evidence="12 13">
    <name type="scientific">Falsarthrobacter nasiphocae</name>
    <dbReference type="NCBI Taxonomy" id="189863"/>
    <lineage>
        <taxon>Bacteria</taxon>
        <taxon>Bacillati</taxon>
        <taxon>Actinomycetota</taxon>
        <taxon>Actinomycetes</taxon>
        <taxon>Micrococcales</taxon>
        <taxon>Micrococcaceae</taxon>
        <taxon>Falsarthrobacter</taxon>
    </lineage>
</organism>
<protein>
    <submittedName>
        <fullName evidence="12">4-amino-4-deoxy-L-arabinose transferase-like glycosyltransferase</fullName>
    </submittedName>
</protein>
<evidence type="ECO:0000259" key="11">
    <source>
        <dbReference type="Pfam" id="PF24878"/>
    </source>
</evidence>
<evidence type="ECO:0000256" key="6">
    <source>
        <dbReference type="ARBA" id="ARBA00022989"/>
    </source>
</evidence>
<dbReference type="AlphaFoldDB" id="A0AAE3YGC0"/>
<evidence type="ECO:0000256" key="5">
    <source>
        <dbReference type="ARBA" id="ARBA00022692"/>
    </source>
</evidence>
<evidence type="ECO:0000256" key="4">
    <source>
        <dbReference type="ARBA" id="ARBA00022679"/>
    </source>
</evidence>
<feature type="transmembrane region" description="Helical" evidence="9">
    <location>
        <begin position="375"/>
        <end position="393"/>
    </location>
</feature>
<keyword evidence="6 9" id="KW-1133">Transmembrane helix</keyword>
<keyword evidence="2" id="KW-1003">Cell membrane</keyword>